<comment type="caution">
    <text evidence="1">The sequence shown here is derived from an EMBL/GenBank/DDBJ whole genome shotgun (WGS) entry which is preliminary data.</text>
</comment>
<organism evidence="1 2">
    <name type="scientific">Phytophthora kernoviae 00238/432</name>
    <dbReference type="NCBI Taxonomy" id="1284355"/>
    <lineage>
        <taxon>Eukaryota</taxon>
        <taxon>Sar</taxon>
        <taxon>Stramenopiles</taxon>
        <taxon>Oomycota</taxon>
        <taxon>Peronosporomycetes</taxon>
        <taxon>Peronosporales</taxon>
        <taxon>Peronosporaceae</taxon>
        <taxon>Phytophthora</taxon>
    </lineage>
</organism>
<dbReference type="InterPro" id="IPR002347">
    <property type="entry name" value="SDR_fam"/>
</dbReference>
<evidence type="ECO:0008006" key="3">
    <source>
        <dbReference type="Google" id="ProtNLM"/>
    </source>
</evidence>
<dbReference type="Proteomes" id="UP000702964">
    <property type="component" value="Unassembled WGS sequence"/>
</dbReference>
<dbReference type="PANTHER" id="PTHR43550">
    <property type="entry name" value="3-KETODIHYDROSPHINGOSINE REDUCTASE"/>
    <property type="match status" value="1"/>
</dbReference>
<evidence type="ECO:0000313" key="1">
    <source>
        <dbReference type="EMBL" id="KAF4325495.1"/>
    </source>
</evidence>
<dbReference type="SUPFAM" id="SSF51735">
    <property type="entry name" value="NAD(P)-binding Rossmann-fold domains"/>
    <property type="match status" value="1"/>
</dbReference>
<dbReference type="GO" id="GO:0006666">
    <property type="term" value="P:3-keto-sphinganine metabolic process"/>
    <property type="evidence" value="ECO:0007669"/>
    <property type="project" value="TreeGrafter"/>
</dbReference>
<protein>
    <recommendedName>
        <fullName evidence="3">3-ketodihydrosphingosine reductase</fullName>
    </recommendedName>
</protein>
<dbReference type="InterPro" id="IPR036291">
    <property type="entry name" value="NAD(P)-bd_dom_sf"/>
</dbReference>
<dbReference type="GO" id="GO:0005789">
    <property type="term" value="C:endoplasmic reticulum membrane"/>
    <property type="evidence" value="ECO:0007669"/>
    <property type="project" value="TreeGrafter"/>
</dbReference>
<dbReference type="Pfam" id="PF00106">
    <property type="entry name" value="adh_short"/>
    <property type="match status" value="1"/>
</dbReference>
<proteinExistence type="predicted"/>
<reference evidence="1" key="2">
    <citation type="submission" date="2020-02" db="EMBL/GenBank/DDBJ databases">
        <authorList>
            <person name="Studholme D.J."/>
        </authorList>
    </citation>
    <scope>NUCLEOTIDE SEQUENCE</scope>
    <source>
        <strain evidence="1">00238/432</strain>
    </source>
</reference>
<dbReference type="EMBL" id="AOFI03000004">
    <property type="protein sequence ID" value="KAF4325495.1"/>
    <property type="molecule type" value="Genomic_DNA"/>
</dbReference>
<name>A0A8J4SK07_9STRA</name>
<dbReference type="GO" id="GO:0047560">
    <property type="term" value="F:3-dehydrosphinganine reductase activity"/>
    <property type="evidence" value="ECO:0007669"/>
    <property type="project" value="TreeGrafter"/>
</dbReference>
<dbReference type="GO" id="GO:0030148">
    <property type="term" value="P:sphingolipid biosynthetic process"/>
    <property type="evidence" value="ECO:0007669"/>
    <property type="project" value="TreeGrafter"/>
</dbReference>
<sequence>MALGWIAPIVLVGVCVLSCLWSVLTAPRFNVRGLHVIFTGAENPLGLAIAKKYIKKGAKVTLIGPSTDALKAAQCELQKVAGDGAAVFIFECELVDQEQVQQAVEEANAFHGRPTDHIVYAASIRITPGYFWEQDLAAMKEAMDINYHGAVVLVKSALPAMIEAKVRGRIVFVSSVDSLEFPVGCGACSGTKSALRGLSDSLRNELLLYNMSVTIFYPGTSSFNLLSPSTINKIGTDASVPNDITEHDDASNHDVTTGYATFSDKSPAATKALDKKAQILINGLWMGQYSITTTWNGFLLRLLSNGVAPRNNTPLEFMALFFVSLYQFMVKAMQERSVKAPTLAGTAAHV</sequence>
<dbReference type="PRINTS" id="PR00081">
    <property type="entry name" value="GDHRDH"/>
</dbReference>
<reference evidence="1" key="1">
    <citation type="journal article" date="2015" name="Genom Data">
        <title>Draft genome sequences of Phytophthora kernoviae and Phytophthora ramorum lineage EU2 from Scotland.</title>
        <authorList>
            <person name="Sambles C."/>
            <person name="Schlenzig A."/>
            <person name="O'Neill P."/>
            <person name="Grant M."/>
            <person name="Studholme D.J."/>
        </authorList>
    </citation>
    <scope>NUCLEOTIDE SEQUENCE</scope>
    <source>
        <strain evidence="1">00238/432</strain>
    </source>
</reference>
<dbReference type="PANTHER" id="PTHR43550:SF3">
    <property type="entry name" value="3-KETODIHYDROSPHINGOSINE REDUCTASE"/>
    <property type="match status" value="1"/>
</dbReference>
<accession>A0A8J4SK07</accession>
<dbReference type="Gene3D" id="3.40.50.720">
    <property type="entry name" value="NAD(P)-binding Rossmann-like Domain"/>
    <property type="match status" value="1"/>
</dbReference>
<evidence type="ECO:0000313" key="2">
    <source>
        <dbReference type="Proteomes" id="UP000702964"/>
    </source>
</evidence>
<gene>
    <name evidence="1" type="ORF">G195_000816</name>
</gene>
<dbReference type="AlphaFoldDB" id="A0A8J4SK07"/>